<feature type="compositionally biased region" description="Basic and acidic residues" evidence="1">
    <location>
        <begin position="161"/>
        <end position="174"/>
    </location>
</feature>
<gene>
    <name evidence="2" type="ORF">CDEB00056_LOCUS15449</name>
</gene>
<reference evidence="2" key="1">
    <citation type="submission" date="2021-01" db="EMBL/GenBank/DDBJ databases">
        <authorList>
            <person name="Corre E."/>
            <person name="Pelletier E."/>
            <person name="Niang G."/>
            <person name="Scheremetjew M."/>
            <person name="Finn R."/>
            <person name="Kale V."/>
            <person name="Holt S."/>
            <person name="Cochrane G."/>
            <person name="Meng A."/>
            <person name="Brown T."/>
            <person name="Cohen L."/>
        </authorList>
    </citation>
    <scope>NUCLEOTIDE SEQUENCE</scope>
    <source>
        <strain evidence="2">MM31A-1</strain>
    </source>
</reference>
<feature type="region of interest" description="Disordered" evidence="1">
    <location>
        <begin position="37"/>
        <end position="87"/>
    </location>
</feature>
<feature type="compositionally biased region" description="Basic and acidic residues" evidence="1">
    <location>
        <begin position="44"/>
        <end position="67"/>
    </location>
</feature>
<evidence type="ECO:0000313" key="2">
    <source>
        <dbReference type="EMBL" id="CAE0470596.1"/>
    </source>
</evidence>
<feature type="compositionally biased region" description="Low complexity" evidence="1">
    <location>
        <begin position="301"/>
        <end position="310"/>
    </location>
</feature>
<feature type="compositionally biased region" description="Low complexity" evidence="1">
    <location>
        <begin position="69"/>
        <end position="78"/>
    </location>
</feature>
<name>A0A7S3QAW1_9STRA</name>
<accession>A0A7S3QAW1</accession>
<dbReference type="EMBL" id="HBIO01020060">
    <property type="protein sequence ID" value="CAE0470596.1"/>
    <property type="molecule type" value="Transcribed_RNA"/>
</dbReference>
<feature type="region of interest" description="Disordered" evidence="1">
    <location>
        <begin position="205"/>
        <end position="236"/>
    </location>
</feature>
<evidence type="ECO:0000256" key="1">
    <source>
        <dbReference type="SAM" id="MobiDB-lite"/>
    </source>
</evidence>
<feature type="compositionally biased region" description="Low complexity" evidence="1">
    <location>
        <begin position="209"/>
        <end position="236"/>
    </location>
</feature>
<dbReference type="AlphaFoldDB" id="A0A7S3QAW1"/>
<protein>
    <submittedName>
        <fullName evidence="2">Uncharacterized protein</fullName>
    </submittedName>
</protein>
<sequence length="419" mass="47168">MPSIISINSKLMSTPSSESDTVINEIEILSALSFTPSFDSQDDDNGHGHGHGNGDDEKVLKLKHDNNDDSVSSSSIESTVEDVDDNDDGSLNMNHSCLSDEFSVSSLEECFRPCINTNQTTFSISISNSLIRRRSCMSIRTLKESIDKEKYSECMNQARERKSLRFESRRRENDNDNGVDGVDLNVYDELRRSLADFKFENKTEISEASENSNSNSNSNSNRNSNSNESSSKSKGGSVSFHSVSIQLYPIILGFNPAVSKGPPITMDWQPFAQCCVSLDTYETKRLGDEGEGEGEDKGEGESASSPSSSSFTRRKNKKKDLKISSEARFDILQRSGEEYETVRHRTREIKWIQDYRTETVAKVQSHSKFDSDISMEEKLEGIKKKCRKMFLGSQHLDKMRTKKLVRENKRVDKADNKKG</sequence>
<proteinExistence type="predicted"/>
<organism evidence="2">
    <name type="scientific">Chaetoceros debilis</name>
    <dbReference type="NCBI Taxonomy" id="122233"/>
    <lineage>
        <taxon>Eukaryota</taxon>
        <taxon>Sar</taxon>
        <taxon>Stramenopiles</taxon>
        <taxon>Ochrophyta</taxon>
        <taxon>Bacillariophyta</taxon>
        <taxon>Coscinodiscophyceae</taxon>
        <taxon>Chaetocerotophycidae</taxon>
        <taxon>Chaetocerotales</taxon>
        <taxon>Chaetocerotaceae</taxon>
        <taxon>Chaetoceros</taxon>
    </lineage>
</organism>
<feature type="region of interest" description="Disordered" evidence="1">
    <location>
        <begin position="161"/>
        <end position="182"/>
    </location>
</feature>
<feature type="region of interest" description="Disordered" evidence="1">
    <location>
        <begin position="286"/>
        <end position="317"/>
    </location>
</feature>